<reference evidence="1 2" key="1">
    <citation type="submission" date="2017-07" db="EMBL/GenBank/DDBJ databases">
        <title>Acidovorax KNDSW TSA 6 genome sequence and assembly.</title>
        <authorList>
            <person name="Mayilraj S."/>
        </authorList>
    </citation>
    <scope>NUCLEOTIDE SEQUENCE [LARGE SCALE GENOMIC DNA]</scope>
    <source>
        <strain evidence="1 2">KNDSW-TSA6</strain>
    </source>
</reference>
<sequence>MRHPPVALRAFPPLSHCCAMRAGGRSPHCGAALAWLPAPGPVEKPPTATVFIAISARWTRANGQFHSNLETTP</sequence>
<evidence type="ECO:0000313" key="1">
    <source>
        <dbReference type="EMBL" id="OYD50260.1"/>
    </source>
</evidence>
<dbReference type="AlphaFoldDB" id="A0A235EML3"/>
<gene>
    <name evidence="1" type="ORF">CBY09_09335</name>
</gene>
<keyword evidence="2" id="KW-1185">Reference proteome</keyword>
<organism evidence="1 2">
    <name type="scientific">Acidovorax kalamii</name>
    <dbReference type="NCBI Taxonomy" id="2004485"/>
    <lineage>
        <taxon>Bacteria</taxon>
        <taxon>Pseudomonadati</taxon>
        <taxon>Pseudomonadota</taxon>
        <taxon>Betaproteobacteria</taxon>
        <taxon>Burkholderiales</taxon>
        <taxon>Comamonadaceae</taxon>
        <taxon>Acidovorax</taxon>
    </lineage>
</organism>
<protein>
    <submittedName>
        <fullName evidence="1">Uncharacterized protein</fullName>
    </submittedName>
</protein>
<comment type="caution">
    <text evidence="1">The sequence shown here is derived from an EMBL/GenBank/DDBJ whole genome shotgun (WGS) entry which is preliminary data.</text>
</comment>
<dbReference type="EMBL" id="NOIG01000006">
    <property type="protein sequence ID" value="OYD50260.1"/>
    <property type="molecule type" value="Genomic_DNA"/>
</dbReference>
<evidence type="ECO:0000313" key="2">
    <source>
        <dbReference type="Proteomes" id="UP000215441"/>
    </source>
</evidence>
<proteinExistence type="predicted"/>
<accession>A0A235EML3</accession>
<name>A0A235EML3_9BURK</name>
<dbReference type="Proteomes" id="UP000215441">
    <property type="component" value="Unassembled WGS sequence"/>
</dbReference>